<feature type="transmembrane region" description="Helical" evidence="1">
    <location>
        <begin position="25"/>
        <end position="46"/>
    </location>
</feature>
<name>A0ABU1ZYG0_9CORY</name>
<dbReference type="InterPro" id="IPR009597">
    <property type="entry name" value="DUF1206"/>
</dbReference>
<feature type="transmembrane region" description="Helical" evidence="1">
    <location>
        <begin position="147"/>
        <end position="168"/>
    </location>
</feature>
<keyword evidence="1" id="KW-1133">Transmembrane helix</keyword>
<feature type="transmembrane region" description="Helical" evidence="1">
    <location>
        <begin position="188"/>
        <end position="219"/>
    </location>
</feature>
<feature type="transmembrane region" description="Helical" evidence="1">
    <location>
        <begin position="239"/>
        <end position="262"/>
    </location>
</feature>
<evidence type="ECO:0000313" key="4">
    <source>
        <dbReference type="Proteomes" id="UP001180840"/>
    </source>
</evidence>
<keyword evidence="1" id="KW-0472">Membrane</keyword>
<dbReference type="RefSeq" id="WP_290194893.1">
    <property type="nucleotide sequence ID" value="NZ_CP047654.1"/>
</dbReference>
<keyword evidence="4" id="KW-1185">Reference proteome</keyword>
<reference evidence="3" key="1">
    <citation type="submission" date="2023-07" db="EMBL/GenBank/DDBJ databases">
        <title>Sequencing the genomes of 1000 actinobacteria strains.</title>
        <authorList>
            <person name="Klenk H.-P."/>
        </authorList>
    </citation>
    <scope>NUCLEOTIDE SEQUENCE</scope>
    <source>
        <strain evidence="3">DSM 107476</strain>
    </source>
</reference>
<dbReference type="Proteomes" id="UP001180840">
    <property type="component" value="Unassembled WGS sequence"/>
</dbReference>
<dbReference type="Pfam" id="PF06724">
    <property type="entry name" value="DUF1206"/>
    <property type="match status" value="3"/>
</dbReference>
<feature type="domain" description="DUF1206" evidence="2">
    <location>
        <begin position="106"/>
        <end position="173"/>
    </location>
</feature>
<feature type="domain" description="DUF1206" evidence="2">
    <location>
        <begin position="198"/>
        <end position="266"/>
    </location>
</feature>
<organism evidence="3 4">
    <name type="scientific">Corynebacterium guangdongense</name>
    <dbReference type="NCBI Taxonomy" id="1783348"/>
    <lineage>
        <taxon>Bacteria</taxon>
        <taxon>Bacillati</taxon>
        <taxon>Actinomycetota</taxon>
        <taxon>Actinomycetes</taxon>
        <taxon>Mycobacteriales</taxon>
        <taxon>Corynebacteriaceae</taxon>
        <taxon>Corynebacterium</taxon>
    </lineage>
</organism>
<feature type="transmembrane region" description="Helical" evidence="1">
    <location>
        <begin position="104"/>
        <end position="127"/>
    </location>
</feature>
<gene>
    <name evidence="3" type="ORF">J2S39_001471</name>
</gene>
<evidence type="ECO:0000313" key="3">
    <source>
        <dbReference type="EMBL" id="MDR7329795.1"/>
    </source>
</evidence>
<accession>A0ABU1ZYG0</accession>
<dbReference type="EMBL" id="JAVDXZ010000001">
    <property type="protein sequence ID" value="MDR7329795.1"/>
    <property type="molecule type" value="Genomic_DNA"/>
</dbReference>
<proteinExistence type="predicted"/>
<keyword evidence="1" id="KW-0812">Transmembrane</keyword>
<comment type="caution">
    <text evidence="3">The sequence shown here is derived from an EMBL/GenBank/DDBJ whole genome shotgun (WGS) entry which is preliminary data.</text>
</comment>
<evidence type="ECO:0000259" key="2">
    <source>
        <dbReference type="Pfam" id="PF06724"/>
    </source>
</evidence>
<protein>
    <recommendedName>
        <fullName evidence="2">DUF1206 domain-containing protein</fullName>
    </recommendedName>
</protein>
<evidence type="ECO:0000256" key="1">
    <source>
        <dbReference type="SAM" id="Phobius"/>
    </source>
</evidence>
<sequence>MDSSSLSREGKDLAETAREHPVLDAVARFGYVVLGLLHLLVGWLAIRIATGSGSGEASNSGALAQIAEAPGGRVVLWLAVAGLGALSLWRLLQVAAGPELKHRVKGAALGVVYLSLAATTATFARGASTSDGEKASDVTATVLNQPAGAIAVGIGGLVIIGVGLYSVYQGVSRKFVENLDRGAESGSVGTAIVVSGIIGYIARGVAFAVLGGLVVWAALTNDPEKAGGLDAALRYIGEQPFGMVLLIVVGVGLMMYGLFCLARARYADADS</sequence>
<feature type="transmembrane region" description="Helical" evidence="1">
    <location>
        <begin position="74"/>
        <end position="92"/>
    </location>
</feature>
<feature type="domain" description="DUF1206" evidence="2">
    <location>
        <begin position="29"/>
        <end position="94"/>
    </location>
</feature>